<evidence type="ECO:0000256" key="1">
    <source>
        <dbReference type="SAM" id="SignalP"/>
    </source>
</evidence>
<name>A0A512NJY3_9HYPH</name>
<dbReference type="AlphaFoldDB" id="A0A512NJY3"/>
<dbReference type="SMART" id="SM00754">
    <property type="entry name" value="CHRD"/>
    <property type="match status" value="1"/>
</dbReference>
<dbReference type="EMBL" id="BKAJ01000122">
    <property type="protein sequence ID" value="GEP59235.1"/>
    <property type="molecule type" value="Genomic_DNA"/>
</dbReference>
<keyword evidence="4" id="KW-1185">Reference proteome</keyword>
<evidence type="ECO:0000259" key="2">
    <source>
        <dbReference type="PROSITE" id="PS50933"/>
    </source>
</evidence>
<reference evidence="3 4" key="1">
    <citation type="submission" date="2019-07" db="EMBL/GenBank/DDBJ databases">
        <title>Whole genome shotgun sequence of Reyranella soli NBRC 108950.</title>
        <authorList>
            <person name="Hosoyama A."/>
            <person name="Uohara A."/>
            <person name="Ohji S."/>
            <person name="Ichikawa N."/>
        </authorList>
    </citation>
    <scope>NUCLEOTIDE SEQUENCE [LARGE SCALE GENOMIC DNA]</scope>
    <source>
        <strain evidence="3 4">NBRC 108950</strain>
    </source>
</reference>
<dbReference type="InterPro" id="IPR010895">
    <property type="entry name" value="CHRD"/>
</dbReference>
<dbReference type="PROSITE" id="PS50933">
    <property type="entry name" value="CHRD"/>
    <property type="match status" value="1"/>
</dbReference>
<dbReference type="RefSeq" id="WP_147154592.1">
    <property type="nucleotide sequence ID" value="NZ_BKAJ01000122.1"/>
</dbReference>
<feature type="domain" description="CHRD" evidence="2">
    <location>
        <begin position="28"/>
        <end position="145"/>
    </location>
</feature>
<comment type="caution">
    <text evidence="3">The sequence shown here is derived from an EMBL/GenBank/DDBJ whole genome shotgun (WGS) entry which is preliminary data.</text>
</comment>
<dbReference type="Proteomes" id="UP000321058">
    <property type="component" value="Unassembled WGS sequence"/>
</dbReference>
<evidence type="ECO:0000313" key="3">
    <source>
        <dbReference type="EMBL" id="GEP59235.1"/>
    </source>
</evidence>
<keyword evidence="1" id="KW-0732">Signal</keyword>
<organism evidence="3 4">
    <name type="scientific">Reyranella soli</name>
    <dbReference type="NCBI Taxonomy" id="1230389"/>
    <lineage>
        <taxon>Bacteria</taxon>
        <taxon>Pseudomonadati</taxon>
        <taxon>Pseudomonadota</taxon>
        <taxon>Alphaproteobacteria</taxon>
        <taxon>Hyphomicrobiales</taxon>
        <taxon>Reyranellaceae</taxon>
        <taxon>Reyranella</taxon>
    </lineage>
</organism>
<gene>
    <name evidence="3" type="ORF">RSO01_64010</name>
</gene>
<dbReference type="OrthoDB" id="571052at2"/>
<evidence type="ECO:0000313" key="4">
    <source>
        <dbReference type="Proteomes" id="UP000321058"/>
    </source>
</evidence>
<accession>A0A512NJY3</accession>
<dbReference type="Pfam" id="PF07452">
    <property type="entry name" value="CHRD"/>
    <property type="match status" value="1"/>
</dbReference>
<proteinExistence type="predicted"/>
<feature type="chain" id="PRO_5022126471" evidence="1">
    <location>
        <begin position="28"/>
        <end position="145"/>
    </location>
</feature>
<feature type="signal peptide" evidence="1">
    <location>
        <begin position="1"/>
        <end position="27"/>
    </location>
</feature>
<protein>
    <submittedName>
        <fullName evidence="3">CHRD domain-containing protein</fullName>
    </submittedName>
</protein>
<sequence>MRRMLLRSSVAGLMAASFLALAPAAFAQAVNYKADLKASTQVPPNDSKGTGALTATYDPASKKLTYTVNYKDLTGPATAAHFHGPADAKTNAGVVVPVNGAVTTPIKGEATLTDAQAKDLADGKWYFNIHTAANKGGEIRGQVMK</sequence>